<evidence type="ECO:0000256" key="1">
    <source>
        <dbReference type="ARBA" id="ARBA00005369"/>
    </source>
</evidence>
<gene>
    <name evidence="4" type="primary">pcm</name>
    <name evidence="4" type="ORF">GCM10010923_24200</name>
</gene>
<accession>A0ABQ1FH65</accession>
<dbReference type="EMBL" id="BMID01000001">
    <property type="protein sequence ID" value="GGA12639.1"/>
    <property type="molecule type" value="Genomic_DNA"/>
</dbReference>
<dbReference type="Pfam" id="PF01135">
    <property type="entry name" value="PCMT"/>
    <property type="match status" value="1"/>
</dbReference>
<evidence type="ECO:0000256" key="2">
    <source>
        <dbReference type="ARBA" id="ARBA00013346"/>
    </source>
</evidence>
<evidence type="ECO:0000313" key="4">
    <source>
        <dbReference type="EMBL" id="GGA12639.1"/>
    </source>
</evidence>
<dbReference type="Gene3D" id="3.40.50.150">
    <property type="entry name" value="Vaccinia Virus protein VP39"/>
    <property type="match status" value="1"/>
</dbReference>
<proteinExistence type="inferred from homology"/>
<protein>
    <recommendedName>
        <fullName evidence="2">Protein-L-isoaspartate O-methyltransferase</fullName>
    </recommendedName>
    <alternativeName>
        <fullName evidence="3">Protein L-isoaspartyl methyltransferase</fullName>
    </alternativeName>
</protein>
<comment type="caution">
    <text evidence="4">The sequence shown here is derived from an EMBL/GenBank/DDBJ whole genome shotgun (WGS) entry which is preliminary data.</text>
</comment>
<dbReference type="PANTHER" id="PTHR11579:SF18">
    <property type="entry name" value="PROTEIN-L-ISOASPARTATE O-METHYLTRANSFERASE"/>
    <property type="match status" value="1"/>
</dbReference>
<organism evidence="4 5">
    <name type="scientific">Blastomonas marina</name>
    <dbReference type="NCBI Taxonomy" id="1867408"/>
    <lineage>
        <taxon>Bacteria</taxon>
        <taxon>Pseudomonadati</taxon>
        <taxon>Pseudomonadota</taxon>
        <taxon>Alphaproteobacteria</taxon>
        <taxon>Sphingomonadales</taxon>
        <taxon>Sphingomonadaceae</taxon>
        <taxon>Blastomonas</taxon>
    </lineage>
</organism>
<evidence type="ECO:0000313" key="5">
    <source>
        <dbReference type="Proteomes" id="UP000603317"/>
    </source>
</evidence>
<comment type="similarity">
    <text evidence="1">Belongs to the methyltransferase superfamily. L-isoaspartyl/D-aspartyl protein methyltransferase family.</text>
</comment>
<name>A0ABQ1FH65_9SPHN</name>
<dbReference type="RefSeq" id="WP_229658194.1">
    <property type="nucleotide sequence ID" value="NZ_BMID01000001.1"/>
</dbReference>
<reference evidence="5" key="1">
    <citation type="journal article" date="2019" name="Int. J. Syst. Evol. Microbiol.">
        <title>The Global Catalogue of Microorganisms (GCM) 10K type strain sequencing project: providing services to taxonomists for standard genome sequencing and annotation.</title>
        <authorList>
            <consortium name="The Broad Institute Genomics Platform"/>
            <consortium name="The Broad Institute Genome Sequencing Center for Infectious Disease"/>
            <person name="Wu L."/>
            <person name="Ma J."/>
        </authorList>
    </citation>
    <scope>NUCLEOTIDE SEQUENCE [LARGE SCALE GENOMIC DNA]</scope>
    <source>
        <strain evidence="5">CGMCC 1.15297</strain>
    </source>
</reference>
<sequence>MTETAPDFPKARRAMIDSQLRTSGVNDPRTLAAMLQVAREDMVPESRAAQAYADRAVPLGNGRALPAPLFHGRMLQEADIRDGERVLVVDSGPGYLAALAEAMGGEVTTISPEDAAKRGKGEFDVVLVDGAVEDFPKPLVKRVAEGGRIFTGTVTRGVTRIAAGRVYGGEVSLLPLAEMGVPVMPEFAAHEEWSF</sequence>
<dbReference type="Proteomes" id="UP000603317">
    <property type="component" value="Unassembled WGS sequence"/>
</dbReference>
<evidence type="ECO:0000256" key="3">
    <source>
        <dbReference type="ARBA" id="ARBA00030757"/>
    </source>
</evidence>
<keyword evidence="5" id="KW-1185">Reference proteome</keyword>
<dbReference type="SUPFAM" id="SSF53335">
    <property type="entry name" value="S-adenosyl-L-methionine-dependent methyltransferases"/>
    <property type="match status" value="1"/>
</dbReference>
<dbReference type="InterPro" id="IPR029063">
    <property type="entry name" value="SAM-dependent_MTases_sf"/>
</dbReference>
<dbReference type="PANTHER" id="PTHR11579">
    <property type="entry name" value="PROTEIN-L-ISOASPARTATE O-METHYLTRANSFERASE"/>
    <property type="match status" value="1"/>
</dbReference>
<dbReference type="InterPro" id="IPR000682">
    <property type="entry name" value="PCMT"/>
</dbReference>